<evidence type="ECO:0000256" key="2">
    <source>
        <dbReference type="PROSITE-ProRule" id="PRU00035"/>
    </source>
</evidence>
<dbReference type="PANTHER" id="PTHR22881">
    <property type="entry name" value="BROMODOMAIN CONTAINING PROTEIN"/>
    <property type="match status" value="1"/>
</dbReference>
<dbReference type="AlphaFoldDB" id="A0A835QXI1"/>
<evidence type="ECO:0000256" key="3">
    <source>
        <dbReference type="SAM" id="MobiDB-lite"/>
    </source>
</evidence>
<protein>
    <recommendedName>
        <fullName evidence="4">Bromo domain-containing protein</fullName>
    </recommendedName>
</protein>
<feature type="compositionally biased region" description="Acidic residues" evidence="3">
    <location>
        <begin position="130"/>
        <end position="142"/>
    </location>
</feature>
<evidence type="ECO:0000256" key="1">
    <source>
        <dbReference type="ARBA" id="ARBA00023117"/>
    </source>
</evidence>
<dbReference type="SUPFAM" id="SSF47370">
    <property type="entry name" value="Bromodomain"/>
    <property type="match status" value="1"/>
</dbReference>
<dbReference type="PRINTS" id="PR00503">
    <property type="entry name" value="BROMODOMAIN"/>
</dbReference>
<feature type="compositionally biased region" description="Pro residues" evidence="3">
    <location>
        <begin position="23"/>
        <end position="36"/>
    </location>
</feature>
<dbReference type="InterPro" id="IPR036427">
    <property type="entry name" value="Bromodomain-like_sf"/>
</dbReference>
<comment type="caution">
    <text evidence="5">The sequence shown here is derived from an EMBL/GenBank/DDBJ whole genome shotgun (WGS) entry which is preliminary data.</text>
</comment>
<sequence length="456" mass="51180">MMAKPATTRGQPRSERKGRPPRPDPPLLRRPLPLPTPETRRRRSLQPRRPLQILKDEDYGFDREEEEDEEEEEEEGRGLKKLRLVVKLHRSPVSRETTRVGRTRRLAVVPPASSSSSSPSPASSSSSYVGDDEPEEEGDEEEQTVKPPKKRKIEVCTAVGGRSGKQEDRKENISYRSSGNSGTLAPSRSGTSMPERSELESILDKLQKKDTYGAFAEPVDPEELPDYHDVIEHPMDFGTIRKKLARVAYHSFEQFEDDVFLICSNAMQYNAPDTVYFRQASSIQDMAQKMFQKIRNNTKSTEADHRSEEKVRLSTMENKMPETQFTQQAQSKAILEPLTSDISSGATLASAGDTFTRLSTVNSIEKSVAINGLVDGSSSLGESKQEKGDEFSAKCSPSKLGRKSTPVDENRRATYSITPEQEPLAETDSILNLFEDDQKQLVPVSLIYIYIKVFCN</sequence>
<dbReference type="SMART" id="SM00297">
    <property type="entry name" value="BROMO"/>
    <property type="match status" value="1"/>
</dbReference>
<reference evidence="5 6" key="1">
    <citation type="journal article" date="2020" name="Nat. Food">
        <title>A phased Vanilla planifolia genome enables genetic improvement of flavour and production.</title>
        <authorList>
            <person name="Hasing T."/>
            <person name="Tang H."/>
            <person name="Brym M."/>
            <person name="Khazi F."/>
            <person name="Huang T."/>
            <person name="Chambers A.H."/>
        </authorList>
    </citation>
    <scope>NUCLEOTIDE SEQUENCE [LARGE SCALE GENOMIC DNA]</scope>
    <source>
        <tissue evidence="5">Leaf</tissue>
    </source>
</reference>
<feature type="compositionally biased region" description="Low complexity" evidence="3">
    <location>
        <begin position="110"/>
        <end position="127"/>
    </location>
</feature>
<proteinExistence type="predicted"/>
<accession>A0A835QXI1</accession>
<name>A0A835QXI1_VANPL</name>
<gene>
    <name evidence="5" type="ORF">HPP92_013715</name>
</gene>
<dbReference type="PANTHER" id="PTHR22881:SF42">
    <property type="entry name" value="DNA-BINDING BROMODOMAIN-CONTAINING PROTEIN"/>
    <property type="match status" value="1"/>
</dbReference>
<dbReference type="CDD" id="cd04369">
    <property type="entry name" value="Bromodomain"/>
    <property type="match status" value="1"/>
</dbReference>
<organism evidence="5 6">
    <name type="scientific">Vanilla planifolia</name>
    <name type="common">Vanilla</name>
    <dbReference type="NCBI Taxonomy" id="51239"/>
    <lineage>
        <taxon>Eukaryota</taxon>
        <taxon>Viridiplantae</taxon>
        <taxon>Streptophyta</taxon>
        <taxon>Embryophyta</taxon>
        <taxon>Tracheophyta</taxon>
        <taxon>Spermatophyta</taxon>
        <taxon>Magnoliopsida</taxon>
        <taxon>Liliopsida</taxon>
        <taxon>Asparagales</taxon>
        <taxon>Orchidaceae</taxon>
        <taxon>Vanilloideae</taxon>
        <taxon>Vanilleae</taxon>
        <taxon>Vanilla</taxon>
    </lineage>
</organism>
<dbReference type="EMBL" id="JADCNM010000006">
    <property type="protein sequence ID" value="KAG0478996.1"/>
    <property type="molecule type" value="Genomic_DNA"/>
</dbReference>
<feature type="compositionally biased region" description="Polar residues" evidence="3">
    <location>
        <begin position="174"/>
        <end position="194"/>
    </location>
</feature>
<dbReference type="InterPro" id="IPR001487">
    <property type="entry name" value="Bromodomain"/>
</dbReference>
<dbReference type="OrthoDB" id="21449at2759"/>
<feature type="domain" description="Bromo" evidence="4">
    <location>
        <begin position="207"/>
        <end position="277"/>
    </location>
</feature>
<feature type="compositionally biased region" description="Basic residues" evidence="3">
    <location>
        <begin position="79"/>
        <end position="92"/>
    </location>
</feature>
<feature type="compositionally biased region" description="Basic and acidic residues" evidence="3">
    <location>
        <begin position="383"/>
        <end position="392"/>
    </location>
</feature>
<dbReference type="Pfam" id="PF00439">
    <property type="entry name" value="Bromodomain"/>
    <property type="match status" value="1"/>
</dbReference>
<dbReference type="Proteomes" id="UP000639772">
    <property type="component" value="Chromosome 6"/>
</dbReference>
<dbReference type="PROSITE" id="PS50014">
    <property type="entry name" value="BROMODOMAIN_2"/>
    <property type="match status" value="1"/>
</dbReference>
<dbReference type="InterPro" id="IPR018359">
    <property type="entry name" value="Bromodomain_CS"/>
</dbReference>
<feature type="compositionally biased region" description="Acidic residues" evidence="3">
    <location>
        <begin position="63"/>
        <end position="75"/>
    </location>
</feature>
<feature type="region of interest" description="Disordered" evidence="3">
    <location>
        <begin position="375"/>
        <end position="421"/>
    </location>
</feature>
<dbReference type="InterPro" id="IPR051831">
    <property type="entry name" value="Bromodomain_contain_prot"/>
</dbReference>
<dbReference type="Gene3D" id="1.20.920.10">
    <property type="entry name" value="Bromodomain-like"/>
    <property type="match status" value="1"/>
</dbReference>
<keyword evidence="1 2" id="KW-0103">Bromodomain</keyword>
<feature type="region of interest" description="Disordered" evidence="3">
    <location>
        <begin position="1"/>
        <end position="196"/>
    </location>
</feature>
<evidence type="ECO:0000313" key="5">
    <source>
        <dbReference type="EMBL" id="KAG0478996.1"/>
    </source>
</evidence>
<feature type="compositionally biased region" description="Basic and acidic residues" evidence="3">
    <location>
        <begin position="164"/>
        <end position="173"/>
    </location>
</feature>
<evidence type="ECO:0000313" key="6">
    <source>
        <dbReference type="Proteomes" id="UP000639772"/>
    </source>
</evidence>
<evidence type="ECO:0000259" key="4">
    <source>
        <dbReference type="PROSITE" id="PS50014"/>
    </source>
</evidence>
<feature type="compositionally biased region" description="Basic and acidic residues" evidence="3">
    <location>
        <begin position="12"/>
        <end position="22"/>
    </location>
</feature>
<dbReference type="PROSITE" id="PS00633">
    <property type="entry name" value="BROMODOMAIN_1"/>
    <property type="match status" value="1"/>
</dbReference>